<dbReference type="AlphaFoldDB" id="A0A9D1HTR4"/>
<comment type="caution">
    <text evidence="1">The sequence shown here is derived from an EMBL/GenBank/DDBJ whole genome shotgun (WGS) entry which is preliminary data.</text>
</comment>
<name>A0A9D1HTR4_9BACT</name>
<accession>A0A9D1HTR4</accession>
<gene>
    <name evidence="1" type="ORF">IAD49_01030</name>
</gene>
<dbReference type="EMBL" id="DVML01000007">
    <property type="protein sequence ID" value="HIU22142.1"/>
    <property type="molecule type" value="Genomic_DNA"/>
</dbReference>
<reference evidence="1" key="2">
    <citation type="journal article" date="2021" name="PeerJ">
        <title>Extensive microbial diversity within the chicken gut microbiome revealed by metagenomics and culture.</title>
        <authorList>
            <person name="Gilroy R."/>
            <person name="Ravi A."/>
            <person name="Getino M."/>
            <person name="Pursley I."/>
            <person name="Horton D.L."/>
            <person name="Alikhan N.F."/>
            <person name="Baker D."/>
            <person name="Gharbi K."/>
            <person name="Hall N."/>
            <person name="Watson M."/>
            <person name="Adriaenssens E.M."/>
            <person name="Foster-Nyarko E."/>
            <person name="Jarju S."/>
            <person name="Secka A."/>
            <person name="Antonio M."/>
            <person name="Oren A."/>
            <person name="Chaudhuri R.R."/>
            <person name="La Ragione R."/>
            <person name="Hildebrand F."/>
            <person name="Pallen M.J."/>
        </authorList>
    </citation>
    <scope>NUCLEOTIDE SEQUENCE</scope>
    <source>
        <strain evidence="1">CHK197-8231</strain>
    </source>
</reference>
<reference evidence="1" key="1">
    <citation type="submission" date="2020-10" db="EMBL/GenBank/DDBJ databases">
        <authorList>
            <person name="Gilroy R."/>
        </authorList>
    </citation>
    <scope>NUCLEOTIDE SEQUENCE</scope>
    <source>
        <strain evidence="1">CHK197-8231</strain>
    </source>
</reference>
<proteinExistence type="predicted"/>
<dbReference type="Proteomes" id="UP000824087">
    <property type="component" value="Unassembled WGS sequence"/>
</dbReference>
<evidence type="ECO:0000313" key="2">
    <source>
        <dbReference type="Proteomes" id="UP000824087"/>
    </source>
</evidence>
<protein>
    <submittedName>
        <fullName evidence="1">Uncharacterized protein</fullName>
    </submittedName>
</protein>
<organism evidence="1 2">
    <name type="scientific">Candidatus Fimihabitans intestinipullorum</name>
    <dbReference type="NCBI Taxonomy" id="2840820"/>
    <lineage>
        <taxon>Bacteria</taxon>
        <taxon>Bacillati</taxon>
        <taxon>Mycoplasmatota</taxon>
        <taxon>Mycoplasmatota incertae sedis</taxon>
        <taxon>Candidatus Fimihabitans</taxon>
    </lineage>
</organism>
<sequence>MATKLEKMKWKLHRKKYDILFNYGVKHGLIKSYDDKLIESLRHVYYGGISASILLLHEGLSNGNCYDRGSLITLGFSDDDFQVVDADIDSLRLNPKYIDEYKESDEGFINHCFAERTLKDGTTWVYDTSIGLVFAKDLYYKLENPKITKINNKRATLEFLSYELGHNVDLNNDKYALPMILPYIEKRLEPTQQFYLEQLKQEIELLKKEVQYDQVCKKVHAGIKL</sequence>
<evidence type="ECO:0000313" key="1">
    <source>
        <dbReference type="EMBL" id="HIU22142.1"/>
    </source>
</evidence>